<evidence type="ECO:0008006" key="4">
    <source>
        <dbReference type="Google" id="ProtNLM"/>
    </source>
</evidence>
<feature type="chain" id="PRO_5043406991" description="S-protein homolog" evidence="1">
    <location>
        <begin position="26"/>
        <end position="98"/>
    </location>
</feature>
<keyword evidence="1" id="KW-0732">Signal</keyword>
<dbReference type="EMBL" id="JAWPEI010000009">
    <property type="protein sequence ID" value="KAK4717071.1"/>
    <property type="molecule type" value="Genomic_DNA"/>
</dbReference>
<dbReference type="AlphaFoldDB" id="A0AAV9KUD5"/>
<sequence>MISHTNLALILILNIFLTSCQFSFSFENNNGTPKVHLIINNLSPNHHPTIQVTCKLQYWLPLFSVTLVNSQDFAFDAGIINDIYVEIWYNLFTFFFLI</sequence>
<reference evidence="2 3" key="1">
    <citation type="submission" date="2023-10" db="EMBL/GenBank/DDBJ databases">
        <title>Genome-Wide Identification Analysis in wild type Solanum Pinnatisectum Reveals Some Genes Defensing Phytophthora Infestans.</title>
        <authorList>
            <person name="Sun C."/>
        </authorList>
    </citation>
    <scope>NUCLEOTIDE SEQUENCE [LARGE SCALE GENOMIC DNA]</scope>
    <source>
        <strain evidence="2">LQN</strain>
        <tissue evidence="2">Leaf</tissue>
    </source>
</reference>
<keyword evidence="3" id="KW-1185">Reference proteome</keyword>
<feature type="signal peptide" evidence="1">
    <location>
        <begin position="1"/>
        <end position="25"/>
    </location>
</feature>
<name>A0AAV9KUD5_9SOLN</name>
<evidence type="ECO:0000256" key="1">
    <source>
        <dbReference type="SAM" id="SignalP"/>
    </source>
</evidence>
<accession>A0AAV9KUD5</accession>
<evidence type="ECO:0000313" key="2">
    <source>
        <dbReference type="EMBL" id="KAK4717071.1"/>
    </source>
</evidence>
<protein>
    <recommendedName>
        <fullName evidence="4">S-protein homolog</fullName>
    </recommendedName>
</protein>
<proteinExistence type="predicted"/>
<gene>
    <name evidence="2" type="ORF">R3W88_015409</name>
</gene>
<evidence type="ECO:0000313" key="3">
    <source>
        <dbReference type="Proteomes" id="UP001311915"/>
    </source>
</evidence>
<comment type="caution">
    <text evidence="2">The sequence shown here is derived from an EMBL/GenBank/DDBJ whole genome shotgun (WGS) entry which is preliminary data.</text>
</comment>
<organism evidence="2 3">
    <name type="scientific">Solanum pinnatisectum</name>
    <name type="common">tansyleaf nightshade</name>
    <dbReference type="NCBI Taxonomy" id="50273"/>
    <lineage>
        <taxon>Eukaryota</taxon>
        <taxon>Viridiplantae</taxon>
        <taxon>Streptophyta</taxon>
        <taxon>Embryophyta</taxon>
        <taxon>Tracheophyta</taxon>
        <taxon>Spermatophyta</taxon>
        <taxon>Magnoliopsida</taxon>
        <taxon>eudicotyledons</taxon>
        <taxon>Gunneridae</taxon>
        <taxon>Pentapetalae</taxon>
        <taxon>asterids</taxon>
        <taxon>lamiids</taxon>
        <taxon>Solanales</taxon>
        <taxon>Solanaceae</taxon>
        <taxon>Solanoideae</taxon>
        <taxon>Solaneae</taxon>
        <taxon>Solanum</taxon>
    </lineage>
</organism>
<dbReference type="Proteomes" id="UP001311915">
    <property type="component" value="Unassembled WGS sequence"/>
</dbReference>